<dbReference type="RefSeq" id="WP_086203367.1">
    <property type="nucleotide sequence ID" value="NZ_NEGB01000003.1"/>
</dbReference>
<dbReference type="AlphaFoldDB" id="A0A1Y3CI25"/>
<evidence type="ECO:0000256" key="1">
    <source>
        <dbReference type="SAM" id="Phobius"/>
    </source>
</evidence>
<organism evidence="2 3">
    <name type="scientific">Acinetobacter silvestris</name>
    <dbReference type="NCBI Taxonomy" id="1977882"/>
    <lineage>
        <taxon>Bacteria</taxon>
        <taxon>Pseudomonadati</taxon>
        <taxon>Pseudomonadota</taxon>
        <taxon>Gammaproteobacteria</taxon>
        <taxon>Moraxellales</taxon>
        <taxon>Moraxellaceae</taxon>
        <taxon>Acinetobacter</taxon>
    </lineage>
</organism>
<keyword evidence="3" id="KW-1185">Reference proteome</keyword>
<dbReference type="Proteomes" id="UP000242765">
    <property type="component" value="Unassembled WGS sequence"/>
</dbReference>
<evidence type="ECO:0008006" key="4">
    <source>
        <dbReference type="Google" id="ProtNLM"/>
    </source>
</evidence>
<sequence>MTDKQTRCPTCNSLYKVTVTQLTVSQGMVCCPKCSTNFNALLGLVNQDNQISQEKKSELIQSAYIAEMSILDIFRRKTENSNIDLRTYLNSLNQFNSEPLQNIPALHLSSQTTSSSKKKHKTVKYYAIWSVVNLILLSILFFQILWFNPKLTDQYATLNTLFTKTCAILSCDTIDQRYSQMAVERLKVEKVGKNQTAFSGTLINNYEKSLALPIIKITLKNEDKNIASYTLTSSQYLNGGLSGISRIPTTRPYRFKFTINQPRNSFNDYNLEIIHP</sequence>
<evidence type="ECO:0000313" key="3">
    <source>
        <dbReference type="Proteomes" id="UP000242765"/>
    </source>
</evidence>
<dbReference type="NCBIfam" id="TIGR02098">
    <property type="entry name" value="MJ0042_CXXC"/>
    <property type="match status" value="1"/>
</dbReference>
<dbReference type="InterPro" id="IPR011723">
    <property type="entry name" value="Znf/thioredoxin_put"/>
</dbReference>
<accession>A0A1Y3CI25</accession>
<proteinExistence type="predicted"/>
<dbReference type="OrthoDB" id="5294582at2"/>
<feature type="transmembrane region" description="Helical" evidence="1">
    <location>
        <begin position="125"/>
        <end position="147"/>
    </location>
</feature>
<dbReference type="EMBL" id="NEGB01000003">
    <property type="protein sequence ID" value="OTG66028.1"/>
    <property type="molecule type" value="Genomic_DNA"/>
</dbReference>
<gene>
    <name evidence="2" type="ORF">B9T28_07490</name>
</gene>
<protein>
    <recommendedName>
        <fullName evidence="4">DUF3426 domain-containing protein</fullName>
    </recommendedName>
</protein>
<keyword evidence="1" id="KW-0472">Membrane</keyword>
<dbReference type="Pfam" id="PF11906">
    <property type="entry name" value="DUF3426"/>
    <property type="match status" value="1"/>
</dbReference>
<reference evidence="2 3" key="1">
    <citation type="submission" date="2017-04" db="EMBL/GenBank/DDBJ databases">
        <title>High diversity of culturable Acinetobacter species in natural soil and water ecosystems.</title>
        <authorList>
            <person name="Nemec A."/>
            <person name="Radolfova-Krizova L."/>
        </authorList>
    </citation>
    <scope>NUCLEOTIDE SEQUENCE [LARGE SCALE GENOMIC DNA]</scope>
    <source>
        <strain evidence="2 3">ANC 4999</strain>
    </source>
</reference>
<comment type="caution">
    <text evidence="2">The sequence shown here is derived from an EMBL/GenBank/DDBJ whole genome shotgun (WGS) entry which is preliminary data.</text>
</comment>
<evidence type="ECO:0000313" key="2">
    <source>
        <dbReference type="EMBL" id="OTG66028.1"/>
    </source>
</evidence>
<name>A0A1Y3CI25_9GAMM</name>
<dbReference type="InterPro" id="IPR021834">
    <property type="entry name" value="DUF3426"/>
</dbReference>
<dbReference type="STRING" id="1977882.B9T28_07490"/>
<keyword evidence="1" id="KW-0812">Transmembrane</keyword>
<keyword evidence="1" id="KW-1133">Transmembrane helix</keyword>